<dbReference type="Proteomes" id="UP001232245">
    <property type="component" value="Unassembled WGS sequence"/>
</dbReference>
<accession>A0ABT9Z4W6</accession>
<sequence length="86" mass="10146">MIIFDLVFDLFFAIYTSLGFGTKEYKIQTKMEKVGKQYPILLNIYQTNQKLFETDDYLGNLVLNLNVKNEEATKEFASIIQQYFNK</sequence>
<evidence type="ECO:0000313" key="1">
    <source>
        <dbReference type="EMBL" id="MDQ0227307.1"/>
    </source>
</evidence>
<comment type="caution">
    <text evidence="1">The sequence shown here is derived from an EMBL/GenBank/DDBJ whole genome shotgun (WGS) entry which is preliminary data.</text>
</comment>
<evidence type="ECO:0000313" key="2">
    <source>
        <dbReference type="Proteomes" id="UP001232245"/>
    </source>
</evidence>
<dbReference type="RefSeq" id="WP_095303038.1">
    <property type="nucleotide sequence ID" value="NZ_CADEPK010000299.1"/>
</dbReference>
<gene>
    <name evidence="1" type="ORF">J2S02_003652</name>
</gene>
<proteinExistence type="predicted"/>
<name>A0ABT9Z4W6_9BACI</name>
<protein>
    <submittedName>
        <fullName evidence="1">Uncharacterized protein</fullName>
    </submittedName>
</protein>
<keyword evidence="2" id="KW-1185">Reference proteome</keyword>
<reference evidence="1 2" key="1">
    <citation type="submission" date="2023-07" db="EMBL/GenBank/DDBJ databases">
        <title>Genomic Encyclopedia of Type Strains, Phase IV (KMG-IV): sequencing the most valuable type-strain genomes for metagenomic binning, comparative biology and taxonomic classification.</title>
        <authorList>
            <person name="Goeker M."/>
        </authorList>
    </citation>
    <scope>NUCLEOTIDE SEQUENCE [LARGE SCALE GENOMIC DNA]</scope>
    <source>
        <strain evidence="1 2">DSM 17723</strain>
    </source>
</reference>
<dbReference type="EMBL" id="JAUSTZ010000008">
    <property type="protein sequence ID" value="MDQ0227307.1"/>
    <property type="molecule type" value="Genomic_DNA"/>
</dbReference>
<organism evidence="1 2">
    <name type="scientific">Metabacillus niabensis</name>
    <dbReference type="NCBI Taxonomy" id="324854"/>
    <lineage>
        <taxon>Bacteria</taxon>
        <taxon>Bacillati</taxon>
        <taxon>Bacillota</taxon>
        <taxon>Bacilli</taxon>
        <taxon>Bacillales</taxon>
        <taxon>Bacillaceae</taxon>
        <taxon>Metabacillus</taxon>
    </lineage>
</organism>